<evidence type="ECO:0000313" key="1">
    <source>
        <dbReference type="EMBL" id="KIO05403.1"/>
    </source>
</evidence>
<organism evidence="1 2">
    <name type="scientific">Pisolithus tinctorius Marx 270</name>
    <dbReference type="NCBI Taxonomy" id="870435"/>
    <lineage>
        <taxon>Eukaryota</taxon>
        <taxon>Fungi</taxon>
        <taxon>Dikarya</taxon>
        <taxon>Basidiomycota</taxon>
        <taxon>Agaricomycotina</taxon>
        <taxon>Agaricomycetes</taxon>
        <taxon>Agaricomycetidae</taxon>
        <taxon>Boletales</taxon>
        <taxon>Sclerodermatineae</taxon>
        <taxon>Pisolithaceae</taxon>
        <taxon>Pisolithus</taxon>
    </lineage>
</organism>
<protein>
    <submittedName>
        <fullName evidence="1">Uncharacterized protein</fullName>
    </submittedName>
</protein>
<reference evidence="1 2" key="1">
    <citation type="submission" date="2014-04" db="EMBL/GenBank/DDBJ databases">
        <authorList>
            <consortium name="DOE Joint Genome Institute"/>
            <person name="Kuo A."/>
            <person name="Kohler A."/>
            <person name="Costa M.D."/>
            <person name="Nagy L.G."/>
            <person name="Floudas D."/>
            <person name="Copeland A."/>
            <person name="Barry K.W."/>
            <person name="Cichocki N."/>
            <person name="Veneault-Fourrey C."/>
            <person name="LaButti K."/>
            <person name="Lindquist E.A."/>
            <person name="Lipzen A."/>
            <person name="Lundell T."/>
            <person name="Morin E."/>
            <person name="Murat C."/>
            <person name="Sun H."/>
            <person name="Tunlid A."/>
            <person name="Henrissat B."/>
            <person name="Grigoriev I.V."/>
            <person name="Hibbett D.S."/>
            <person name="Martin F."/>
            <person name="Nordberg H.P."/>
            <person name="Cantor M.N."/>
            <person name="Hua S.X."/>
        </authorList>
    </citation>
    <scope>NUCLEOTIDE SEQUENCE [LARGE SCALE GENOMIC DNA]</scope>
    <source>
        <strain evidence="1 2">Marx 270</strain>
    </source>
</reference>
<gene>
    <name evidence="1" type="ORF">M404DRAFT_25525</name>
</gene>
<dbReference type="AlphaFoldDB" id="A0A0C3J8P7"/>
<keyword evidence="2" id="KW-1185">Reference proteome</keyword>
<dbReference type="STRING" id="870435.A0A0C3J8P7"/>
<sequence length="444" mass="50249">MDVENQSSGEQHATIICELNVIQANCLHCQRGDDSGNVVNPYVHSNGDFLTDNEDEGEDHHLPLDAKSQCLRDLLWHYPYVSRARARDQLPPQAAHGHQVKEESTPDDPLEIIQQCKHVKDWSAGMIYHFPCPTPPVYLPAYQGQQWRCFDCKFDEYEGGPVLESLHQDCNCNEIMEEPYYWPGMWTSFQDYGYHLLSSFNQLFYLGTPSDCQTISSNNHVTGKDSLALQVPHPSRVDVDDVVILGASQMIKIGSSTSECLVNTFVNGWHKAGHHICLDLELDHKLVTPEELEVTMDNDSLIWVMNSLQFNTPLPIYLGPIIEEKAPMHKHNHVYINILVPQSEADSSAIGSHTKWLTMAFPLCGVPHTVFGALRNAAGTMNVYICFPRMIHRDEMMHKHANHIPKEVLDFFWEHVLLPAICAHANVSSAPYVSLTLKEVQFKA</sequence>
<evidence type="ECO:0000313" key="2">
    <source>
        <dbReference type="Proteomes" id="UP000054217"/>
    </source>
</evidence>
<proteinExistence type="predicted"/>
<dbReference type="EMBL" id="KN831967">
    <property type="protein sequence ID" value="KIO05403.1"/>
    <property type="molecule type" value="Genomic_DNA"/>
</dbReference>
<dbReference type="OrthoDB" id="3243290at2759"/>
<name>A0A0C3J8P7_PISTI</name>
<dbReference type="HOGENOM" id="CLU_015852_0_0_1"/>
<accession>A0A0C3J8P7</accession>
<dbReference type="InParanoid" id="A0A0C3J8P7"/>
<dbReference type="Proteomes" id="UP000054217">
    <property type="component" value="Unassembled WGS sequence"/>
</dbReference>
<reference evidence="2" key="2">
    <citation type="submission" date="2015-01" db="EMBL/GenBank/DDBJ databases">
        <title>Evolutionary Origins and Diversification of the Mycorrhizal Mutualists.</title>
        <authorList>
            <consortium name="DOE Joint Genome Institute"/>
            <consortium name="Mycorrhizal Genomics Consortium"/>
            <person name="Kohler A."/>
            <person name="Kuo A."/>
            <person name="Nagy L.G."/>
            <person name="Floudas D."/>
            <person name="Copeland A."/>
            <person name="Barry K.W."/>
            <person name="Cichocki N."/>
            <person name="Veneault-Fourrey C."/>
            <person name="LaButti K."/>
            <person name="Lindquist E.A."/>
            <person name="Lipzen A."/>
            <person name="Lundell T."/>
            <person name="Morin E."/>
            <person name="Murat C."/>
            <person name="Riley R."/>
            <person name="Ohm R."/>
            <person name="Sun H."/>
            <person name="Tunlid A."/>
            <person name="Henrissat B."/>
            <person name="Grigoriev I.V."/>
            <person name="Hibbett D.S."/>
            <person name="Martin F."/>
        </authorList>
    </citation>
    <scope>NUCLEOTIDE SEQUENCE [LARGE SCALE GENOMIC DNA]</scope>
    <source>
        <strain evidence="2">Marx 270</strain>
    </source>
</reference>